<dbReference type="InterPro" id="IPR014284">
    <property type="entry name" value="RNA_pol_sigma-70_dom"/>
</dbReference>
<feature type="domain" description="RNA polymerase sigma-70 region 2" evidence="6">
    <location>
        <begin position="20"/>
        <end position="85"/>
    </location>
</feature>
<keyword evidence="4" id="KW-0804">Transcription</keyword>
<feature type="region of interest" description="Disordered" evidence="5">
    <location>
        <begin position="184"/>
        <end position="203"/>
    </location>
</feature>
<dbReference type="Gene3D" id="1.10.1740.10">
    <property type="match status" value="1"/>
</dbReference>
<evidence type="ECO:0000259" key="7">
    <source>
        <dbReference type="Pfam" id="PF08281"/>
    </source>
</evidence>
<proteinExistence type="inferred from homology"/>
<dbReference type="Gene3D" id="1.10.10.10">
    <property type="entry name" value="Winged helix-like DNA-binding domain superfamily/Winged helix DNA-binding domain"/>
    <property type="match status" value="1"/>
</dbReference>
<evidence type="ECO:0000259" key="6">
    <source>
        <dbReference type="Pfam" id="PF04542"/>
    </source>
</evidence>
<organism evidence="8 9">
    <name type="scientific">Thauera linaloolentis (strain DSM 12138 / JCM 21573 / CCUG 41526 / CIP 105981 / IAM 15112 / NBRC 102519 / 47Lol)</name>
    <dbReference type="NCBI Taxonomy" id="1123367"/>
    <lineage>
        <taxon>Bacteria</taxon>
        <taxon>Pseudomonadati</taxon>
        <taxon>Pseudomonadota</taxon>
        <taxon>Betaproteobacteria</taxon>
        <taxon>Rhodocyclales</taxon>
        <taxon>Zoogloeaceae</taxon>
        <taxon>Thauera</taxon>
    </lineage>
</organism>
<dbReference type="STRING" id="1123367.GCA_000621305_00736"/>
<dbReference type="Pfam" id="PF04542">
    <property type="entry name" value="Sigma70_r2"/>
    <property type="match status" value="1"/>
</dbReference>
<dbReference type="AlphaFoldDB" id="N6Z2C0"/>
<reference evidence="8 9" key="1">
    <citation type="submission" date="2012-09" db="EMBL/GenBank/DDBJ databases">
        <title>Draft Genome Sequences of 6 Strains from Genus Thauera.</title>
        <authorList>
            <person name="Liu B."/>
            <person name="Shapleigh J.P."/>
            <person name="Frostegard A.H."/>
        </authorList>
    </citation>
    <scope>NUCLEOTIDE SEQUENCE [LARGE SCALE GENOMIC DNA]</scope>
    <source>
        <strain evidence="9">47Lol / DSM 12138</strain>
    </source>
</reference>
<dbReference type="GO" id="GO:0003677">
    <property type="term" value="F:DNA binding"/>
    <property type="evidence" value="ECO:0007669"/>
    <property type="project" value="InterPro"/>
</dbReference>
<evidence type="ECO:0000256" key="4">
    <source>
        <dbReference type="ARBA" id="ARBA00023163"/>
    </source>
</evidence>
<feature type="domain" description="RNA polymerase sigma factor 70 region 4 type 2" evidence="7">
    <location>
        <begin position="117"/>
        <end position="165"/>
    </location>
</feature>
<dbReference type="InterPro" id="IPR013249">
    <property type="entry name" value="RNA_pol_sigma70_r4_t2"/>
</dbReference>
<dbReference type="InterPro" id="IPR013324">
    <property type="entry name" value="RNA_pol_sigma_r3/r4-like"/>
</dbReference>
<dbReference type="InterPro" id="IPR013325">
    <property type="entry name" value="RNA_pol_sigma_r2"/>
</dbReference>
<dbReference type="InterPro" id="IPR036388">
    <property type="entry name" value="WH-like_DNA-bd_sf"/>
</dbReference>
<comment type="similarity">
    <text evidence="1">Belongs to the sigma-70 factor family. ECF subfamily.</text>
</comment>
<evidence type="ECO:0000256" key="1">
    <source>
        <dbReference type="ARBA" id="ARBA00010641"/>
    </source>
</evidence>
<protein>
    <submittedName>
        <fullName evidence="8">RNA polymerase sigma factor sigma-70 family protein 5</fullName>
    </submittedName>
</protein>
<dbReference type="eggNOG" id="COG1595">
    <property type="taxonomic scope" value="Bacteria"/>
</dbReference>
<keyword evidence="2" id="KW-0805">Transcription regulation</keyword>
<evidence type="ECO:0000256" key="2">
    <source>
        <dbReference type="ARBA" id="ARBA00023015"/>
    </source>
</evidence>
<dbReference type="Pfam" id="PF08281">
    <property type="entry name" value="Sigma70_r4_2"/>
    <property type="match status" value="1"/>
</dbReference>
<dbReference type="EMBL" id="AMXE01000022">
    <property type="protein sequence ID" value="ENO88757.1"/>
    <property type="molecule type" value="Genomic_DNA"/>
</dbReference>
<comment type="caution">
    <text evidence="8">The sequence shown here is derived from an EMBL/GenBank/DDBJ whole genome shotgun (WGS) entry which is preliminary data.</text>
</comment>
<sequence length="203" mass="22589">MFPGFPHVSSSISTIAEVLTHYRELQRFLSNKLGNRFDAEDIAQSSYEQLLSSLQGRRGASIESPRALLFRIARNLCVDHYRSQQTARDWAAGHAAAQGLQAAPASDYIAAQRQIIERVVAQLMRLPRARREVFILFRAYGMSRTEIATRLGIQESTVAKHVVRATLDCAHIFAELQASLPEHVEPANGYRDADDGPGGQDSR</sequence>
<evidence type="ECO:0000256" key="5">
    <source>
        <dbReference type="SAM" id="MobiDB-lite"/>
    </source>
</evidence>
<accession>N6Z2C0</accession>
<evidence type="ECO:0000313" key="8">
    <source>
        <dbReference type="EMBL" id="ENO88757.1"/>
    </source>
</evidence>
<dbReference type="PANTHER" id="PTHR43133">
    <property type="entry name" value="RNA POLYMERASE ECF-TYPE SIGMA FACTO"/>
    <property type="match status" value="1"/>
</dbReference>
<name>N6Z2C0_THAL4</name>
<dbReference type="InterPro" id="IPR007627">
    <property type="entry name" value="RNA_pol_sigma70_r2"/>
</dbReference>
<keyword evidence="3" id="KW-0731">Sigma factor</keyword>
<dbReference type="SUPFAM" id="SSF88946">
    <property type="entry name" value="Sigma2 domain of RNA polymerase sigma factors"/>
    <property type="match status" value="1"/>
</dbReference>
<dbReference type="SUPFAM" id="SSF88659">
    <property type="entry name" value="Sigma3 and sigma4 domains of RNA polymerase sigma factors"/>
    <property type="match status" value="1"/>
</dbReference>
<dbReference type="InterPro" id="IPR039425">
    <property type="entry name" value="RNA_pol_sigma-70-like"/>
</dbReference>
<dbReference type="NCBIfam" id="TIGR02937">
    <property type="entry name" value="sigma70-ECF"/>
    <property type="match status" value="1"/>
</dbReference>
<evidence type="ECO:0000256" key="3">
    <source>
        <dbReference type="ARBA" id="ARBA00023082"/>
    </source>
</evidence>
<dbReference type="GO" id="GO:0016987">
    <property type="term" value="F:sigma factor activity"/>
    <property type="evidence" value="ECO:0007669"/>
    <property type="project" value="UniProtKB-KW"/>
</dbReference>
<keyword evidence="9" id="KW-1185">Reference proteome</keyword>
<evidence type="ECO:0000313" key="9">
    <source>
        <dbReference type="Proteomes" id="UP000013232"/>
    </source>
</evidence>
<dbReference type="Proteomes" id="UP000013232">
    <property type="component" value="Unassembled WGS sequence"/>
</dbReference>
<dbReference type="GO" id="GO:0006352">
    <property type="term" value="P:DNA-templated transcription initiation"/>
    <property type="evidence" value="ECO:0007669"/>
    <property type="project" value="InterPro"/>
</dbReference>
<gene>
    <name evidence="8" type="ORF">C666_08015</name>
</gene>
<dbReference type="PANTHER" id="PTHR43133:SF63">
    <property type="entry name" value="RNA POLYMERASE SIGMA FACTOR FECI-RELATED"/>
    <property type="match status" value="1"/>
</dbReference>